<organism evidence="1 2">
    <name type="scientific">Enterobacter bugandensis</name>
    <dbReference type="NCBI Taxonomy" id="881260"/>
    <lineage>
        <taxon>Bacteria</taxon>
        <taxon>Pseudomonadati</taxon>
        <taxon>Pseudomonadota</taxon>
        <taxon>Gammaproteobacteria</taxon>
        <taxon>Enterobacterales</taxon>
        <taxon>Enterobacteriaceae</taxon>
        <taxon>Enterobacter</taxon>
    </lineage>
</organism>
<dbReference type="Proteomes" id="UP001158416">
    <property type="component" value="Unassembled WGS sequence"/>
</dbReference>
<sequence>MAWNNALKRMEYFYKKIRMCFLNLETYKIRKCRDNGIKTVNSIRTPVTFNEKLINQMIYGNDNRIGFLSNKLGARGYVSKKIGSEYLVPLLGVYKSVREINFDLMPDSFVLKCNHDSGSAIVVKNKHEIDNLSLCSRFALAQSKNLYYVTCESQYKKIAPLVMCEQLIAKRGNSLTDVVRVHCFHGCACFYEVDIIDSHGNEYINLYDSSFKYVDVQIDRYGNYKGYDFSCGIPSNIKELSEKLSESFEYCRVDWLVSGDKLYFSEITFTPYAGCMKFTPDKYDYVFGELW</sequence>
<dbReference type="RefSeq" id="WP_280030580.1">
    <property type="nucleotide sequence ID" value="NZ_JAOCAP010000048.1"/>
</dbReference>
<gene>
    <name evidence="1" type="ORF">N5C39_24965</name>
</gene>
<dbReference type="AlphaFoldDB" id="A0AA42PVK8"/>
<protein>
    <submittedName>
        <fullName evidence="1">Glycosyltransferase</fullName>
    </submittedName>
</protein>
<name>A0AA42PVK8_9ENTR</name>
<reference evidence="1" key="1">
    <citation type="submission" date="2022-09" db="EMBL/GenBank/DDBJ databases">
        <title>Intensive care unit water sources are persistently colonized with multi-drug resistant bacteria and are the site of extensive horizontal gene transfer of antibiotic resistance genes.</title>
        <authorList>
            <person name="Diorio-Toth L."/>
        </authorList>
    </citation>
    <scope>NUCLEOTIDE SEQUENCE</scope>
    <source>
        <strain evidence="1">GD03936</strain>
    </source>
</reference>
<dbReference type="InterPro" id="IPR029465">
    <property type="entry name" value="ATPgrasp_TupA"/>
</dbReference>
<proteinExistence type="predicted"/>
<evidence type="ECO:0000313" key="2">
    <source>
        <dbReference type="Proteomes" id="UP001158416"/>
    </source>
</evidence>
<comment type="caution">
    <text evidence="1">The sequence shown here is derived from an EMBL/GenBank/DDBJ whole genome shotgun (WGS) entry which is preliminary data.</text>
</comment>
<accession>A0AA42PVK8</accession>
<dbReference type="EMBL" id="JAOCAP010000048">
    <property type="protein sequence ID" value="MDH1321597.1"/>
    <property type="molecule type" value="Genomic_DNA"/>
</dbReference>
<evidence type="ECO:0000313" key="1">
    <source>
        <dbReference type="EMBL" id="MDH1321597.1"/>
    </source>
</evidence>
<dbReference type="Pfam" id="PF14305">
    <property type="entry name" value="ATPgrasp_TupA"/>
    <property type="match status" value="1"/>
</dbReference>